<feature type="transmembrane region" description="Helical" evidence="1">
    <location>
        <begin position="532"/>
        <end position="554"/>
    </location>
</feature>
<dbReference type="InterPro" id="IPR018580">
    <property type="entry name" value="Uncharacterised_YfhO"/>
</dbReference>
<evidence type="ECO:0008006" key="4">
    <source>
        <dbReference type="Google" id="ProtNLM"/>
    </source>
</evidence>
<gene>
    <name evidence="2" type="ORF">DCC81_15795</name>
</gene>
<comment type="caution">
    <text evidence="2">The sequence shown here is derived from an EMBL/GenBank/DDBJ whole genome shotgun (WGS) entry which is preliminary data.</text>
</comment>
<feature type="transmembrane region" description="Helical" evidence="1">
    <location>
        <begin position="420"/>
        <end position="442"/>
    </location>
</feature>
<feature type="transmembrane region" description="Helical" evidence="1">
    <location>
        <begin position="103"/>
        <end position="130"/>
    </location>
</feature>
<feature type="transmembrane region" description="Helical" evidence="1">
    <location>
        <begin position="221"/>
        <end position="244"/>
    </location>
</feature>
<dbReference type="Proteomes" id="UP000244450">
    <property type="component" value="Unassembled WGS sequence"/>
</dbReference>
<reference evidence="2 3" key="1">
    <citation type="submission" date="2018-04" db="EMBL/GenBank/DDBJ databases">
        <title>Chitinophaga fuyangensis sp. nov., isolated from soil in a chemical factory.</title>
        <authorList>
            <person name="Chen K."/>
        </authorList>
    </citation>
    <scope>NUCLEOTIDE SEQUENCE [LARGE SCALE GENOMIC DNA]</scope>
    <source>
        <strain evidence="2 3">LY-1</strain>
    </source>
</reference>
<dbReference type="OrthoDB" id="9772884at2"/>
<accession>A0A2T7BHI3</accession>
<evidence type="ECO:0000313" key="3">
    <source>
        <dbReference type="Proteomes" id="UP000244450"/>
    </source>
</evidence>
<feature type="transmembrane region" description="Helical" evidence="1">
    <location>
        <begin position="454"/>
        <end position="473"/>
    </location>
</feature>
<keyword evidence="3" id="KW-1185">Reference proteome</keyword>
<sequence length="832" mass="92316">MKNNWLKVALPHFVAALILLLIAVIYCKPVLSGKVLSQSDNIQWQATAKESMDYKAKHGITPLWTTSMFGGMPTYQLSAESPYRQLDWIQHIFSLGLPKPMAYFFMAGLGFYLLCVVLGASPWVALLGAIGYAYSSYDPIIVATGHDSKMLALSYLPAVVAGLMLILRKKYALGAGVMALFLDYFVAANHLQVTYYFFLVLGVICLVFAVYNIIAKQYKHLFISAALIIAAVGFAIGSNAMLLWTTYEYSKASNRGGASELTPVTADANTTDANAAPASKDTRDREYAFNWSYGLFETFTFFVPNVNGGASGGELSPGSNTYEALKAMGYPDAQAEQALAHIPTYWGDQPFTSGPVYLGIVICMLAIMGWFLVDSWHKWWLLAVTIFGIFLAWGSNFKLFNYFLFDHLPFYDKFRAPSQALVIPQLAVAIMAALGLQALISAKPSPELWTKLKRSFYVTGGILGFLLLASFMVSYSSTNDAQLAQQAGEQLMQAIVKDRQSLFRSDVFRSIIFAALAVAMIWFYYNGKLKRNYLLGGLVVITLIDLLGVDLRYLSDKNYQDAATYSANFPETSADQQILQDPDPYYRVLNLTTDPFTDAFTSYYHHSIGGYHPAKLQLYVDLIDRQLRKNNIHVLNMLNTKYVIVPGQQQPGQQQQAAAPVAQRNPEALGNAWFVQHIIWADNADMEMKTLDSLDTKTTVVIDKRYKADVTTPPASAADSTASIKLISNDLNSISYTSNTSTPQYAVFSEVYYKAGWKAFIDGKETPYSRVNYLLRGMSVPAGQHKIEFRFEPASYYTGSKISIFSYAATLVVVIIGLVLGFRGKKNDPQPA</sequence>
<dbReference type="AlphaFoldDB" id="A0A2T7BHI3"/>
<feature type="transmembrane region" description="Helical" evidence="1">
    <location>
        <begin position="804"/>
        <end position="822"/>
    </location>
</feature>
<evidence type="ECO:0000256" key="1">
    <source>
        <dbReference type="SAM" id="Phobius"/>
    </source>
</evidence>
<name>A0A2T7BHI3_9BACT</name>
<keyword evidence="1" id="KW-1133">Transmembrane helix</keyword>
<organism evidence="2 3">
    <name type="scientific">Chitinophaga parva</name>
    <dbReference type="NCBI Taxonomy" id="2169414"/>
    <lineage>
        <taxon>Bacteria</taxon>
        <taxon>Pseudomonadati</taxon>
        <taxon>Bacteroidota</taxon>
        <taxon>Chitinophagia</taxon>
        <taxon>Chitinophagales</taxon>
        <taxon>Chitinophagaceae</taxon>
        <taxon>Chitinophaga</taxon>
    </lineage>
</organism>
<keyword evidence="1" id="KW-0812">Transmembrane</keyword>
<feature type="transmembrane region" description="Helical" evidence="1">
    <location>
        <begin position="150"/>
        <end position="166"/>
    </location>
</feature>
<proteinExistence type="predicted"/>
<dbReference type="EMBL" id="QCYK01000002">
    <property type="protein sequence ID" value="PUZ25728.1"/>
    <property type="molecule type" value="Genomic_DNA"/>
</dbReference>
<keyword evidence="1" id="KW-0472">Membrane</keyword>
<dbReference type="RefSeq" id="WP_108687567.1">
    <property type="nucleotide sequence ID" value="NZ_QCYK01000002.1"/>
</dbReference>
<dbReference type="Pfam" id="PF09586">
    <property type="entry name" value="YfhO"/>
    <property type="match status" value="1"/>
</dbReference>
<feature type="transmembrane region" description="Helical" evidence="1">
    <location>
        <begin position="12"/>
        <end position="31"/>
    </location>
</feature>
<protein>
    <recommendedName>
        <fullName evidence="4">YfhO family protein</fullName>
    </recommendedName>
</protein>
<feature type="transmembrane region" description="Helical" evidence="1">
    <location>
        <begin position="356"/>
        <end position="373"/>
    </location>
</feature>
<feature type="transmembrane region" description="Helical" evidence="1">
    <location>
        <begin position="507"/>
        <end position="525"/>
    </location>
</feature>
<feature type="transmembrane region" description="Helical" evidence="1">
    <location>
        <begin position="380"/>
        <end position="400"/>
    </location>
</feature>
<evidence type="ECO:0000313" key="2">
    <source>
        <dbReference type="EMBL" id="PUZ25728.1"/>
    </source>
</evidence>
<dbReference type="PANTHER" id="PTHR38454">
    <property type="entry name" value="INTEGRAL MEMBRANE PROTEIN-RELATED"/>
    <property type="match status" value="1"/>
</dbReference>
<feature type="transmembrane region" description="Helical" evidence="1">
    <location>
        <begin position="171"/>
        <end position="187"/>
    </location>
</feature>
<feature type="transmembrane region" description="Helical" evidence="1">
    <location>
        <begin position="193"/>
        <end position="214"/>
    </location>
</feature>
<dbReference type="PANTHER" id="PTHR38454:SF1">
    <property type="entry name" value="INTEGRAL MEMBRANE PROTEIN"/>
    <property type="match status" value="1"/>
</dbReference>